<accession>A0A2P6N3R3</accession>
<dbReference type="OrthoDB" id="21573at2759"/>
<protein>
    <submittedName>
        <fullName evidence="7">Translation initiation factor IF-3</fullName>
    </submittedName>
</protein>
<feature type="compositionally biased region" description="Acidic residues" evidence="4">
    <location>
        <begin position="319"/>
        <end position="330"/>
    </location>
</feature>
<dbReference type="PANTHER" id="PTHR10938:SF0">
    <property type="entry name" value="TRANSLATION INITIATION FACTOR IF-3, MITOCHONDRIAL"/>
    <property type="match status" value="1"/>
</dbReference>
<feature type="region of interest" description="Disordered" evidence="4">
    <location>
        <begin position="306"/>
        <end position="399"/>
    </location>
</feature>
<feature type="region of interest" description="Disordered" evidence="4">
    <location>
        <begin position="50"/>
        <end position="86"/>
    </location>
</feature>
<dbReference type="GO" id="GO:0032790">
    <property type="term" value="P:ribosome disassembly"/>
    <property type="evidence" value="ECO:0007669"/>
    <property type="project" value="TreeGrafter"/>
</dbReference>
<feature type="compositionally biased region" description="Basic and acidic residues" evidence="4">
    <location>
        <begin position="332"/>
        <end position="349"/>
    </location>
</feature>
<dbReference type="Gene3D" id="3.10.20.80">
    <property type="entry name" value="Translation initiation factor 3 (IF-3), N-terminal domain"/>
    <property type="match status" value="1"/>
</dbReference>
<dbReference type="InterPro" id="IPR019815">
    <property type="entry name" value="Translation_initiation_fac_3_C"/>
</dbReference>
<dbReference type="NCBIfam" id="TIGR00168">
    <property type="entry name" value="infC"/>
    <property type="match status" value="1"/>
</dbReference>
<dbReference type="InterPro" id="IPR036787">
    <property type="entry name" value="T_IF-3_N_sf"/>
</dbReference>
<dbReference type="GO" id="GO:0043022">
    <property type="term" value="F:ribosome binding"/>
    <property type="evidence" value="ECO:0007669"/>
    <property type="project" value="TreeGrafter"/>
</dbReference>
<evidence type="ECO:0000256" key="1">
    <source>
        <dbReference type="ARBA" id="ARBA00005439"/>
    </source>
</evidence>
<evidence type="ECO:0000256" key="2">
    <source>
        <dbReference type="ARBA" id="ARBA00022540"/>
    </source>
</evidence>
<dbReference type="GO" id="GO:0003743">
    <property type="term" value="F:translation initiation factor activity"/>
    <property type="evidence" value="ECO:0007669"/>
    <property type="project" value="UniProtKB-KW"/>
</dbReference>
<evidence type="ECO:0000313" key="8">
    <source>
        <dbReference type="Proteomes" id="UP000241769"/>
    </source>
</evidence>
<keyword evidence="3" id="KW-0648">Protein biosynthesis</keyword>
<dbReference type="InterPro" id="IPR019814">
    <property type="entry name" value="Translation_initiation_fac_3_N"/>
</dbReference>
<dbReference type="SUPFAM" id="SSF55200">
    <property type="entry name" value="Translation initiation factor IF3, C-terminal domain"/>
    <property type="match status" value="1"/>
</dbReference>
<dbReference type="Pfam" id="PF05198">
    <property type="entry name" value="IF3_N"/>
    <property type="match status" value="1"/>
</dbReference>
<dbReference type="InParanoid" id="A0A2P6N3R3"/>
<keyword evidence="8" id="KW-1185">Reference proteome</keyword>
<feature type="compositionally biased region" description="Basic and acidic residues" evidence="4">
    <location>
        <begin position="368"/>
        <end position="399"/>
    </location>
</feature>
<gene>
    <name evidence="7" type="ORF">PROFUN_13405</name>
</gene>
<dbReference type="Pfam" id="PF00707">
    <property type="entry name" value="IF3_C"/>
    <property type="match status" value="1"/>
</dbReference>
<dbReference type="PANTHER" id="PTHR10938">
    <property type="entry name" value="TRANSLATION INITIATION FACTOR IF-3"/>
    <property type="match status" value="1"/>
</dbReference>
<dbReference type="SUPFAM" id="SSF54364">
    <property type="entry name" value="Translation initiation factor IF3, N-terminal domain"/>
    <property type="match status" value="1"/>
</dbReference>
<dbReference type="GO" id="GO:0005737">
    <property type="term" value="C:cytoplasm"/>
    <property type="evidence" value="ECO:0007669"/>
    <property type="project" value="UniProtKB-ARBA"/>
</dbReference>
<feature type="domain" description="Translation initiation factor 3 N-terminal" evidence="6">
    <location>
        <begin position="135"/>
        <end position="206"/>
    </location>
</feature>
<evidence type="ECO:0000313" key="7">
    <source>
        <dbReference type="EMBL" id="PRP78572.1"/>
    </source>
</evidence>
<sequence length="399" mass="45211">MNCSLLLSRSFQQIGQHQLCHGVKPVQTMLLMQISKTSLLAHPSRMFSQSQRVMLQDRGRSGQSQKKRPSPPGATGMTQQQRNQADAAIANQKKGMIEVWVPKKDITGRKTIGGSYMVSTFLGFTSPVQWVYHRINEQIEAPRVYLQLPGQPRQEIRTVEAMKMARDQGLDLIEVSRAEGQSRFASTVCKIDKYSKYLFDMQKAKSQTVIQQKLKEVIIGTKIADNDLETKVNQSIRMLERGNLVRVIIQFAKGEQGDDEFARGILDTIFGAVSEVGKWKDEPYYKMLPRPNGDLAVATLSPLKKIKRTKSKPLPSASEEQEQPEVEGEEAMNARDKKRLERLSQKHTVDGQGVQLVSPEIRGKHSKKALEKSIARRRGQNKEKPSMEDNYEEPRDYSD</sequence>
<name>A0A2P6N3R3_9EUKA</name>
<evidence type="ECO:0000259" key="5">
    <source>
        <dbReference type="Pfam" id="PF00707"/>
    </source>
</evidence>
<comment type="caution">
    <text evidence="7">The sequence shown here is derived from an EMBL/GenBank/DDBJ whole genome shotgun (WGS) entry which is preliminary data.</text>
</comment>
<dbReference type="Gene3D" id="3.30.110.10">
    <property type="entry name" value="Translation initiation factor 3 (IF-3), C-terminal domain"/>
    <property type="match status" value="1"/>
</dbReference>
<organism evidence="7 8">
    <name type="scientific">Planoprotostelium fungivorum</name>
    <dbReference type="NCBI Taxonomy" id="1890364"/>
    <lineage>
        <taxon>Eukaryota</taxon>
        <taxon>Amoebozoa</taxon>
        <taxon>Evosea</taxon>
        <taxon>Variosea</taxon>
        <taxon>Cavosteliida</taxon>
        <taxon>Cavosteliaceae</taxon>
        <taxon>Planoprotostelium</taxon>
    </lineage>
</organism>
<reference evidence="7 8" key="1">
    <citation type="journal article" date="2018" name="Genome Biol. Evol.">
        <title>Multiple Roots of Fruiting Body Formation in Amoebozoa.</title>
        <authorList>
            <person name="Hillmann F."/>
            <person name="Forbes G."/>
            <person name="Novohradska S."/>
            <person name="Ferling I."/>
            <person name="Riege K."/>
            <person name="Groth M."/>
            <person name="Westermann M."/>
            <person name="Marz M."/>
            <person name="Spaller T."/>
            <person name="Winckler T."/>
            <person name="Schaap P."/>
            <person name="Glockner G."/>
        </authorList>
    </citation>
    <scope>NUCLEOTIDE SEQUENCE [LARGE SCALE GENOMIC DNA]</scope>
    <source>
        <strain evidence="7 8">Jena</strain>
    </source>
</reference>
<evidence type="ECO:0000259" key="6">
    <source>
        <dbReference type="Pfam" id="PF05198"/>
    </source>
</evidence>
<keyword evidence="2 7" id="KW-0396">Initiation factor</keyword>
<feature type="domain" description="Translation initiation factor 3 C-terminal" evidence="5">
    <location>
        <begin position="213"/>
        <end position="283"/>
    </location>
</feature>
<proteinExistence type="inferred from homology"/>
<dbReference type="AlphaFoldDB" id="A0A2P6N3R3"/>
<evidence type="ECO:0000256" key="3">
    <source>
        <dbReference type="ARBA" id="ARBA00022917"/>
    </source>
</evidence>
<dbReference type="Proteomes" id="UP000241769">
    <property type="component" value="Unassembled WGS sequence"/>
</dbReference>
<comment type="similarity">
    <text evidence="1">Belongs to the IF-3 family.</text>
</comment>
<evidence type="ECO:0000256" key="4">
    <source>
        <dbReference type="SAM" id="MobiDB-lite"/>
    </source>
</evidence>
<dbReference type="InterPro" id="IPR036788">
    <property type="entry name" value="T_IF-3_C_sf"/>
</dbReference>
<dbReference type="EMBL" id="MDYQ01000216">
    <property type="protein sequence ID" value="PRP78572.1"/>
    <property type="molecule type" value="Genomic_DNA"/>
</dbReference>
<dbReference type="InterPro" id="IPR001288">
    <property type="entry name" value="Translation_initiation_fac_3"/>
</dbReference>